<proteinExistence type="predicted"/>
<dbReference type="NCBIfam" id="TIGR03296">
    <property type="entry name" value="M6dom_TIGR03296"/>
    <property type="match status" value="1"/>
</dbReference>
<dbReference type="InterPro" id="IPR000601">
    <property type="entry name" value="PKD_dom"/>
</dbReference>
<dbReference type="Pfam" id="PF20773">
    <property type="entry name" value="InhA-like_MAM"/>
    <property type="match status" value="1"/>
</dbReference>
<dbReference type="InterPro" id="IPR020008">
    <property type="entry name" value="GlyGly_CTERM"/>
</dbReference>
<feature type="signal peptide" evidence="13">
    <location>
        <begin position="1"/>
        <end position="29"/>
    </location>
</feature>
<dbReference type="InterPro" id="IPR048665">
    <property type="entry name" value="InhA-like_VEG"/>
</dbReference>
<keyword evidence="7" id="KW-0378">Hydrolase</keyword>
<accession>A4Y1M8</accession>
<dbReference type="HOGENOM" id="CLU_010858_1_0_6"/>
<evidence type="ECO:0000256" key="12">
    <source>
        <dbReference type="SAM" id="MobiDB-lite"/>
    </source>
</evidence>
<organism evidence="15">
    <name type="scientific">Shewanella putrefaciens (strain CN-32 / ATCC BAA-453)</name>
    <dbReference type="NCBI Taxonomy" id="319224"/>
    <lineage>
        <taxon>Bacteria</taxon>
        <taxon>Pseudomonadati</taxon>
        <taxon>Pseudomonadota</taxon>
        <taxon>Gammaproteobacteria</taxon>
        <taxon>Alteromonadales</taxon>
        <taxon>Shewanellaceae</taxon>
        <taxon>Shewanella</taxon>
    </lineage>
</organism>
<dbReference type="EMBL" id="CP000681">
    <property type="protein sequence ID" value="ABP73861.1"/>
    <property type="molecule type" value="Genomic_DNA"/>
</dbReference>
<evidence type="ECO:0000256" key="1">
    <source>
        <dbReference type="ARBA" id="ARBA00001947"/>
    </source>
</evidence>
<evidence type="ECO:0000256" key="13">
    <source>
        <dbReference type="SAM" id="SignalP"/>
    </source>
</evidence>
<dbReference type="KEGG" id="spc:Sputcn32_0125"/>
<dbReference type="InterPro" id="IPR008757">
    <property type="entry name" value="Peptidase_M6-like_domain"/>
</dbReference>
<dbReference type="InterPro" id="IPR012300">
    <property type="entry name" value="Pept_M6_InhA"/>
</dbReference>
<dbReference type="InterPro" id="IPR013783">
    <property type="entry name" value="Ig-like_fold"/>
</dbReference>
<keyword evidence="10" id="KW-0843">Virulence</keyword>
<evidence type="ECO:0000256" key="4">
    <source>
        <dbReference type="ARBA" id="ARBA00022670"/>
    </source>
</evidence>
<dbReference type="Gene3D" id="2.60.40.10">
    <property type="entry name" value="Immunoglobulins"/>
    <property type="match status" value="1"/>
</dbReference>
<sequence precursor="true">MRGKLKMRSINDITAFVLMLALMSGASIAAPNHTPADAGVINKERILYWLIERGEVSVDASESVKQAAVEAYIHRATLAQPKAPRIEVEAEHARLQQSKSSKLMRSPAQRLVADADVTKTVKVLAVLIDFPNLKYNNNGLKTGDTEMFYPSYPVAHYKDLLFSTSGFKGPQGQTFDSGYQYYQAVSGKTFFFTGDVKGWYTASQNAEYYGANDAQTDSDANVTELIKEAVSQAVADMSAAELASYDVEDPYDLNNNGNLDEPDGIIDHVMIFHSSIGEEAGGGKLGANAIWSHRYFVDQRTRGYAIPNSTKKLFGYTIQPIDAGTGVCTHEFGHDLGLPDEYDTSSNTNKDGSPVGLWSLMSGGSWAGSIAGAQPSGFSPYARSYLQEKYKGKWLNEREITLASIPKSGMELTLNEAVNHQAVNQISIPLPAAPIPFKAPYQGRYQYYSGQGNMLNNSMSFAVNLPTVTSDKLTLTMKASWSMEPDYDYMQVKVRGTAIPGNYTKSVNAMNSARHIITGESSAIPQAEGNDAWVTLEYDLSGFSGTAVPIEINYVTDEYASESGVTIDNISIKQNTTELYADNAEVAGKVTLNGYSRIQDARPGAPSRYLVQLRSHNGVDAGLRVAGFDPGVLLWLENLSYYDNNVSAHPGYSLIGVIDADQNMIGTRSTDEQIRDAAFSTVRQTAFAGDSHLNAVSLFDDSLDYSAPLQPQSGMVLQKLGLTMEVLSQASNNSTAVVRLANANSAVIVPLTVSFTKTVNQLAVNFVSNTQGAVGAVTYAWDFGDGTTSTAAAPTHTYTAAGTYTVTLTVTDTQNTTASSSSTVTVTASVTPPVTPPSSEGSGGGGGSLGWLSLAFLGLFAWRRQLHAY</sequence>
<dbReference type="GO" id="GO:0006508">
    <property type="term" value="P:proteolysis"/>
    <property type="evidence" value="ECO:0007669"/>
    <property type="project" value="UniProtKB-KW"/>
</dbReference>
<dbReference type="PANTHER" id="PTHR13062:SF12">
    <property type="entry name" value="ALPHA-2-MACROGLOBULIN DOMAIN-CONTAINING PROTEIN"/>
    <property type="match status" value="1"/>
</dbReference>
<dbReference type="GO" id="GO:0046872">
    <property type="term" value="F:metal ion binding"/>
    <property type="evidence" value="ECO:0007669"/>
    <property type="project" value="UniProtKB-KW"/>
</dbReference>
<evidence type="ECO:0000256" key="9">
    <source>
        <dbReference type="ARBA" id="ARBA00022837"/>
    </source>
</evidence>
<dbReference type="STRING" id="319224.Sputcn32_0125"/>
<gene>
    <name evidence="15" type="ordered locus">Sputcn32_0125</name>
</gene>
<evidence type="ECO:0000313" key="15">
    <source>
        <dbReference type="EMBL" id="ABP73861.1"/>
    </source>
</evidence>
<feature type="chain" id="PRO_5002675605" evidence="13">
    <location>
        <begin position="30"/>
        <end position="869"/>
    </location>
</feature>
<keyword evidence="11" id="KW-0482">Metalloprotease</keyword>
<keyword evidence="4" id="KW-0645">Protease</keyword>
<evidence type="ECO:0000256" key="7">
    <source>
        <dbReference type="ARBA" id="ARBA00022801"/>
    </source>
</evidence>
<protein>
    <submittedName>
        <fullName evidence="15">Peptidase M6, immune inhibitor A</fullName>
    </submittedName>
</protein>
<dbReference type="NCBIfam" id="TIGR03501">
    <property type="entry name" value="GlyGly_CTERM"/>
    <property type="match status" value="1"/>
</dbReference>
<dbReference type="Pfam" id="PF05547">
    <property type="entry name" value="Peptidase_M6"/>
    <property type="match status" value="1"/>
</dbReference>
<dbReference type="eggNOG" id="COG4412">
    <property type="taxonomic scope" value="Bacteria"/>
</dbReference>
<dbReference type="SMART" id="SM00089">
    <property type="entry name" value="PKD"/>
    <property type="match status" value="1"/>
</dbReference>
<evidence type="ECO:0000256" key="3">
    <source>
        <dbReference type="ARBA" id="ARBA00022525"/>
    </source>
</evidence>
<evidence type="ECO:0000256" key="5">
    <source>
        <dbReference type="ARBA" id="ARBA00022723"/>
    </source>
</evidence>
<evidence type="ECO:0000256" key="6">
    <source>
        <dbReference type="ARBA" id="ARBA00022729"/>
    </source>
</evidence>
<keyword evidence="5" id="KW-0479">Metal-binding</keyword>
<comment type="subcellular location">
    <subcellularLocation>
        <location evidence="2">Secreted</location>
    </subcellularLocation>
</comment>
<keyword evidence="9" id="KW-0106">Calcium</keyword>
<dbReference type="AlphaFoldDB" id="A4Y1M8"/>
<name>A4Y1M8_SHEPC</name>
<dbReference type="SUPFAM" id="SSF55486">
    <property type="entry name" value="Metalloproteases ('zincins'), catalytic domain"/>
    <property type="match status" value="1"/>
</dbReference>
<dbReference type="Pfam" id="PF18911">
    <property type="entry name" value="PKD_4"/>
    <property type="match status" value="1"/>
</dbReference>
<dbReference type="PROSITE" id="PS50093">
    <property type="entry name" value="PKD"/>
    <property type="match status" value="1"/>
</dbReference>
<comment type="cofactor">
    <cofactor evidence="1">
        <name>Zn(2+)</name>
        <dbReference type="ChEBI" id="CHEBI:29105"/>
    </cofactor>
</comment>
<feature type="compositionally biased region" description="Low complexity" evidence="12">
    <location>
        <begin position="819"/>
        <end position="840"/>
    </location>
</feature>
<dbReference type="GO" id="GO:0005576">
    <property type="term" value="C:extracellular region"/>
    <property type="evidence" value="ECO:0007669"/>
    <property type="project" value="UniProtKB-SubCell"/>
</dbReference>
<keyword evidence="6 13" id="KW-0732">Signal</keyword>
<dbReference type="CDD" id="cd00146">
    <property type="entry name" value="PKD"/>
    <property type="match status" value="1"/>
</dbReference>
<dbReference type="PIRSF" id="PIRSF007519">
    <property type="entry name" value="Protease_InhA"/>
    <property type="match status" value="1"/>
</dbReference>
<evidence type="ECO:0000256" key="10">
    <source>
        <dbReference type="ARBA" id="ARBA00023026"/>
    </source>
</evidence>
<feature type="region of interest" description="Disordered" evidence="12">
    <location>
        <begin position="819"/>
        <end position="843"/>
    </location>
</feature>
<evidence type="ECO:0000256" key="2">
    <source>
        <dbReference type="ARBA" id="ARBA00004613"/>
    </source>
</evidence>
<dbReference type="eggNOG" id="COG3291">
    <property type="taxonomic scope" value="Bacteria"/>
</dbReference>
<dbReference type="Pfam" id="PF20774">
    <property type="entry name" value="InhA-like_VEG"/>
    <property type="match status" value="1"/>
</dbReference>
<evidence type="ECO:0000256" key="8">
    <source>
        <dbReference type="ARBA" id="ARBA00022833"/>
    </source>
</evidence>
<dbReference type="PANTHER" id="PTHR13062">
    <property type="entry name" value="COLLAGENASE"/>
    <property type="match status" value="1"/>
</dbReference>
<keyword evidence="8" id="KW-0862">Zinc</keyword>
<dbReference type="InterPro" id="IPR035986">
    <property type="entry name" value="PKD_dom_sf"/>
</dbReference>
<feature type="domain" description="PKD" evidence="14">
    <location>
        <begin position="747"/>
        <end position="833"/>
    </location>
</feature>
<dbReference type="SUPFAM" id="SSF49299">
    <property type="entry name" value="PKD domain"/>
    <property type="match status" value="1"/>
</dbReference>
<evidence type="ECO:0000259" key="14">
    <source>
        <dbReference type="PROSITE" id="PS50093"/>
    </source>
</evidence>
<dbReference type="InterPro" id="IPR022409">
    <property type="entry name" value="PKD/Chitinase_dom"/>
</dbReference>
<evidence type="ECO:0000256" key="11">
    <source>
        <dbReference type="ARBA" id="ARBA00023049"/>
    </source>
</evidence>
<keyword evidence="3" id="KW-0964">Secreted</keyword>
<reference evidence="15" key="1">
    <citation type="submission" date="2007-04" db="EMBL/GenBank/DDBJ databases">
        <title>Complete sequence of Shewanella putrefaciens CN-32.</title>
        <authorList>
            <consortium name="US DOE Joint Genome Institute"/>
            <person name="Copeland A."/>
            <person name="Lucas S."/>
            <person name="Lapidus A."/>
            <person name="Barry K."/>
            <person name="Detter J.C."/>
            <person name="Glavina del Rio T."/>
            <person name="Hammon N."/>
            <person name="Israni S."/>
            <person name="Dalin E."/>
            <person name="Tice H."/>
            <person name="Pitluck S."/>
            <person name="Chain P."/>
            <person name="Malfatti S."/>
            <person name="Shin M."/>
            <person name="Vergez L."/>
            <person name="Schmutz J."/>
            <person name="Larimer F."/>
            <person name="Land M."/>
            <person name="Hauser L."/>
            <person name="Kyrpides N."/>
            <person name="Mikhailova N."/>
            <person name="Romine M.F."/>
            <person name="Fredrickson J."/>
            <person name="Tiedje J."/>
            <person name="Richardson P."/>
        </authorList>
    </citation>
    <scope>NUCLEOTIDE SEQUENCE [LARGE SCALE GENOMIC DNA]</scope>
    <source>
        <strain evidence="15">CN-32</strain>
    </source>
</reference>
<dbReference type="GO" id="GO:0008237">
    <property type="term" value="F:metallopeptidase activity"/>
    <property type="evidence" value="ECO:0007669"/>
    <property type="project" value="UniProtKB-KW"/>
</dbReference>